<feature type="compositionally biased region" description="Acidic residues" evidence="6">
    <location>
        <begin position="144"/>
        <end position="161"/>
    </location>
</feature>
<evidence type="ECO:0000256" key="6">
    <source>
        <dbReference type="SAM" id="MobiDB-lite"/>
    </source>
</evidence>
<dbReference type="GO" id="GO:0046983">
    <property type="term" value="F:protein dimerization activity"/>
    <property type="evidence" value="ECO:0007669"/>
    <property type="project" value="InterPro"/>
</dbReference>
<dbReference type="GO" id="GO:0006357">
    <property type="term" value="P:regulation of transcription by RNA polymerase II"/>
    <property type="evidence" value="ECO:0000318"/>
    <property type="project" value="GO_Central"/>
</dbReference>
<dbReference type="InterPro" id="IPR002100">
    <property type="entry name" value="TF_MADSbox"/>
</dbReference>
<evidence type="ECO:0000313" key="8">
    <source>
        <dbReference type="EMBL" id="EFJ24949.1"/>
    </source>
</evidence>
<keyword evidence="4" id="KW-0804">Transcription</keyword>
<dbReference type="SMART" id="SM00432">
    <property type="entry name" value="MADS"/>
    <property type="match status" value="1"/>
</dbReference>
<evidence type="ECO:0000313" key="9">
    <source>
        <dbReference type="Proteomes" id="UP000001514"/>
    </source>
</evidence>
<name>D8RRV5_SELML</name>
<dbReference type="GO" id="GO:0005634">
    <property type="term" value="C:nucleus"/>
    <property type="evidence" value="ECO:0007669"/>
    <property type="project" value="UniProtKB-SubCell"/>
</dbReference>
<sequence>MITLKHVTSSSKEVNALDDRQKKSGGRKKIPIKFITDPEARKSCFKKRVGGLFKKAWEINLLANPVVELLVYHEETKKFYRFVSTDGEPDLKLLPASMARVIKQHREEMNNANASGEDRGSPDPSSPSTDTSALESSSSQGAGNDEECDDDDDEEEEECEDWQQLFMEEENLQFQGGGVLQPQGQEQDHEFGSNNTQVDPMHHIKLESGDIQNLDNVVLDGFDVNEWLLEGPSQ</sequence>
<accession>D8RRV5</accession>
<dbReference type="InterPro" id="IPR036879">
    <property type="entry name" value="TF_MADSbox_sf"/>
</dbReference>
<feature type="compositionally biased region" description="Low complexity" evidence="6">
    <location>
        <begin position="122"/>
        <end position="139"/>
    </location>
</feature>
<organism evidence="9">
    <name type="scientific">Selaginella moellendorffii</name>
    <name type="common">Spikemoss</name>
    <dbReference type="NCBI Taxonomy" id="88036"/>
    <lineage>
        <taxon>Eukaryota</taxon>
        <taxon>Viridiplantae</taxon>
        <taxon>Streptophyta</taxon>
        <taxon>Embryophyta</taxon>
        <taxon>Tracheophyta</taxon>
        <taxon>Lycopodiopsida</taxon>
        <taxon>Selaginellales</taxon>
        <taxon>Selaginellaceae</taxon>
        <taxon>Selaginella</taxon>
    </lineage>
</organism>
<dbReference type="EMBL" id="GL377588">
    <property type="protein sequence ID" value="EFJ24949.1"/>
    <property type="molecule type" value="Genomic_DNA"/>
</dbReference>
<proteinExistence type="predicted"/>
<dbReference type="AlphaFoldDB" id="D8RRV5"/>
<dbReference type="KEGG" id="smo:SELMODRAFT_450651"/>
<dbReference type="PANTHER" id="PTHR11945">
    <property type="entry name" value="MADS BOX PROTEIN"/>
    <property type="match status" value="1"/>
</dbReference>
<dbReference type="Gramene" id="EFJ24949">
    <property type="protein sequence ID" value="EFJ24949"/>
    <property type="gene ID" value="SELMODRAFT_450651"/>
</dbReference>
<keyword evidence="5" id="KW-0539">Nucleus</keyword>
<evidence type="ECO:0000256" key="5">
    <source>
        <dbReference type="ARBA" id="ARBA00023242"/>
    </source>
</evidence>
<dbReference type="SUPFAM" id="SSF55455">
    <property type="entry name" value="SRF-like"/>
    <property type="match status" value="1"/>
</dbReference>
<keyword evidence="3" id="KW-0238">DNA-binding</keyword>
<protein>
    <submittedName>
        <fullName evidence="8">Type I MADS-domain transcription factor</fullName>
    </submittedName>
</protein>
<evidence type="ECO:0000256" key="1">
    <source>
        <dbReference type="ARBA" id="ARBA00004123"/>
    </source>
</evidence>
<feature type="region of interest" description="Disordered" evidence="6">
    <location>
        <begin position="178"/>
        <end position="197"/>
    </location>
</feature>
<reference evidence="8 9" key="1">
    <citation type="journal article" date="2011" name="Science">
        <title>The Selaginella genome identifies genetic changes associated with the evolution of vascular plants.</title>
        <authorList>
            <person name="Banks J.A."/>
            <person name="Nishiyama T."/>
            <person name="Hasebe M."/>
            <person name="Bowman J.L."/>
            <person name="Gribskov M."/>
            <person name="dePamphilis C."/>
            <person name="Albert V.A."/>
            <person name="Aono N."/>
            <person name="Aoyama T."/>
            <person name="Ambrose B.A."/>
            <person name="Ashton N.W."/>
            <person name="Axtell M.J."/>
            <person name="Barker E."/>
            <person name="Barker M.S."/>
            <person name="Bennetzen J.L."/>
            <person name="Bonawitz N.D."/>
            <person name="Chapple C."/>
            <person name="Cheng C."/>
            <person name="Correa L.G."/>
            <person name="Dacre M."/>
            <person name="DeBarry J."/>
            <person name="Dreyer I."/>
            <person name="Elias M."/>
            <person name="Engstrom E.M."/>
            <person name="Estelle M."/>
            <person name="Feng L."/>
            <person name="Finet C."/>
            <person name="Floyd S.K."/>
            <person name="Frommer W.B."/>
            <person name="Fujita T."/>
            <person name="Gramzow L."/>
            <person name="Gutensohn M."/>
            <person name="Harholt J."/>
            <person name="Hattori M."/>
            <person name="Heyl A."/>
            <person name="Hirai T."/>
            <person name="Hiwatashi Y."/>
            <person name="Ishikawa M."/>
            <person name="Iwata M."/>
            <person name="Karol K.G."/>
            <person name="Koehler B."/>
            <person name="Kolukisaoglu U."/>
            <person name="Kubo M."/>
            <person name="Kurata T."/>
            <person name="Lalonde S."/>
            <person name="Li K."/>
            <person name="Li Y."/>
            <person name="Litt A."/>
            <person name="Lyons E."/>
            <person name="Manning G."/>
            <person name="Maruyama T."/>
            <person name="Michael T.P."/>
            <person name="Mikami K."/>
            <person name="Miyazaki S."/>
            <person name="Morinaga S."/>
            <person name="Murata T."/>
            <person name="Mueller-Roeber B."/>
            <person name="Nelson D.R."/>
            <person name="Obara M."/>
            <person name="Oguri Y."/>
            <person name="Olmstead R.G."/>
            <person name="Onodera N."/>
            <person name="Petersen B.L."/>
            <person name="Pils B."/>
            <person name="Prigge M."/>
            <person name="Rensing S.A."/>
            <person name="Riano-Pachon D.M."/>
            <person name="Roberts A.W."/>
            <person name="Sato Y."/>
            <person name="Scheller H.V."/>
            <person name="Schulz B."/>
            <person name="Schulz C."/>
            <person name="Shakirov E.V."/>
            <person name="Shibagaki N."/>
            <person name="Shinohara N."/>
            <person name="Shippen D.E."/>
            <person name="Soerensen I."/>
            <person name="Sotooka R."/>
            <person name="Sugimoto N."/>
            <person name="Sugita M."/>
            <person name="Sumikawa N."/>
            <person name="Tanurdzic M."/>
            <person name="Theissen G."/>
            <person name="Ulvskov P."/>
            <person name="Wakazuki S."/>
            <person name="Weng J.K."/>
            <person name="Willats W.W."/>
            <person name="Wipf D."/>
            <person name="Wolf P.G."/>
            <person name="Yang L."/>
            <person name="Zimmer A.D."/>
            <person name="Zhu Q."/>
            <person name="Mitros T."/>
            <person name="Hellsten U."/>
            <person name="Loque D."/>
            <person name="Otillar R."/>
            <person name="Salamov A."/>
            <person name="Schmutz J."/>
            <person name="Shapiro H."/>
            <person name="Lindquist E."/>
            <person name="Lucas S."/>
            <person name="Rokhsar D."/>
            <person name="Grigoriev I.V."/>
        </authorList>
    </citation>
    <scope>NUCLEOTIDE SEQUENCE [LARGE SCALE GENOMIC DNA]</scope>
</reference>
<dbReference type="Proteomes" id="UP000001514">
    <property type="component" value="Unassembled WGS sequence"/>
</dbReference>
<dbReference type="HOGENOM" id="CLU_1186702_0_0_1"/>
<dbReference type="OMA" id="SKWKSID"/>
<dbReference type="InParanoid" id="D8RRV5"/>
<gene>
    <name evidence="8" type="primary">MADS18-1</name>
    <name evidence="8" type="ORF">SELMODRAFT_450651</name>
</gene>
<dbReference type="Pfam" id="PF00319">
    <property type="entry name" value="SRF-TF"/>
    <property type="match status" value="1"/>
</dbReference>
<dbReference type="Gene3D" id="3.40.1810.10">
    <property type="entry name" value="Transcription factor, MADS-box"/>
    <property type="match status" value="1"/>
</dbReference>
<feature type="region of interest" description="Disordered" evidence="6">
    <location>
        <begin position="7"/>
        <end position="29"/>
    </location>
</feature>
<evidence type="ECO:0000256" key="4">
    <source>
        <dbReference type="ARBA" id="ARBA00023163"/>
    </source>
</evidence>
<feature type="domain" description="MADS-box" evidence="7">
    <location>
        <begin position="25"/>
        <end position="77"/>
    </location>
</feature>
<feature type="region of interest" description="Disordered" evidence="6">
    <location>
        <begin position="111"/>
        <end position="161"/>
    </location>
</feature>
<dbReference type="GO" id="GO:0000978">
    <property type="term" value="F:RNA polymerase II cis-regulatory region sequence-specific DNA binding"/>
    <property type="evidence" value="ECO:0000318"/>
    <property type="project" value="GO_Central"/>
</dbReference>
<evidence type="ECO:0000256" key="2">
    <source>
        <dbReference type="ARBA" id="ARBA00023015"/>
    </source>
</evidence>
<dbReference type="PROSITE" id="PS50066">
    <property type="entry name" value="MADS_BOX_2"/>
    <property type="match status" value="1"/>
</dbReference>
<dbReference type="CDD" id="cd00120">
    <property type="entry name" value="MADS"/>
    <property type="match status" value="1"/>
</dbReference>
<dbReference type="PANTHER" id="PTHR11945:SF782">
    <property type="entry name" value="OS11G0229900 PROTEIN"/>
    <property type="match status" value="1"/>
</dbReference>
<dbReference type="GO" id="GO:0000981">
    <property type="term" value="F:DNA-binding transcription factor activity, RNA polymerase II-specific"/>
    <property type="evidence" value="ECO:0000318"/>
    <property type="project" value="GO_Central"/>
</dbReference>
<comment type="subcellular location">
    <subcellularLocation>
        <location evidence="1">Nucleus</location>
    </subcellularLocation>
</comment>
<dbReference type="PRINTS" id="PR00404">
    <property type="entry name" value="MADSDOMAIN"/>
</dbReference>
<evidence type="ECO:0000256" key="3">
    <source>
        <dbReference type="ARBA" id="ARBA00023125"/>
    </source>
</evidence>
<keyword evidence="9" id="KW-1185">Reference proteome</keyword>
<keyword evidence="2" id="KW-0805">Transcription regulation</keyword>
<evidence type="ECO:0000259" key="7">
    <source>
        <dbReference type="PROSITE" id="PS50066"/>
    </source>
</evidence>